<evidence type="ECO:0000313" key="3">
    <source>
        <dbReference type="EMBL" id="MFH4978793.1"/>
    </source>
</evidence>
<protein>
    <recommendedName>
        <fullName evidence="5">Dephospho-CoA kinase</fullName>
    </recommendedName>
</protein>
<evidence type="ECO:0000256" key="1">
    <source>
        <dbReference type="ARBA" id="ARBA00022741"/>
    </source>
</evidence>
<dbReference type="GO" id="GO:0005524">
    <property type="term" value="F:ATP binding"/>
    <property type="evidence" value="ECO:0007669"/>
    <property type="project" value="UniProtKB-KW"/>
</dbReference>
<dbReference type="EMBL" id="JBGFUD010003536">
    <property type="protein sequence ID" value="MFH4978793.1"/>
    <property type="molecule type" value="Genomic_DNA"/>
</dbReference>
<evidence type="ECO:0000256" key="2">
    <source>
        <dbReference type="ARBA" id="ARBA00022840"/>
    </source>
</evidence>
<dbReference type="PROSITE" id="PS51219">
    <property type="entry name" value="DPCK"/>
    <property type="match status" value="1"/>
</dbReference>
<dbReference type="CDD" id="cd02022">
    <property type="entry name" value="DPCK"/>
    <property type="match status" value="1"/>
</dbReference>
<keyword evidence="2" id="KW-0067">ATP-binding</keyword>
<keyword evidence="4" id="KW-1185">Reference proteome</keyword>
<evidence type="ECO:0008006" key="5">
    <source>
        <dbReference type="Google" id="ProtNLM"/>
    </source>
</evidence>
<dbReference type="SUPFAM" id="SSF52540">
    <property type="entry name" value="P-loop containing nucleoside triphosphate hydrolases"/>
    <property type="match status" value="1"/>
</dbReference>
<dbReference type="InterPro" id="IPR027417">
    <property type="entry name" value="P-loop_NTPase"/>
</dbReference>
<name>A0ABD6EP71_9BILA</name>
<dbReference type="NCBIfam" id="TIGR00152">
    <property type="entry name" value="dephospho-CoA kinase"/>
    <property type="match status" value="1"/>
</dbReference>
<reference evidence="3 4" key="1">
    <citation type="submission" date="2024-08" db="EMBL/GenBank/DDBJ databases">
        <title>Gnathostoma spinigerum genome.</title>
        <authorList>
            <person name="Gonzalez-Bertolin B."/>
            <person name="Monzon S."/>
            <person name="Zaballos A."/>
            <person name="Jimenez P."/>
            <person name="Dekumyoy P."/>
            <person name="Varona S."/>
            <person name="Cuesta I."/>
            <person name="Sumanam S."/>
            <person name="Adisakwattana P."/>
            <person name="Gasser R.B."/>
            <person name="Hernandez-Gonzalez A."/>
            <person name="Young N.D."/>
            <person name="Perteguer M.J."/>
        </authorList>
    </citation>
    <scope>NUCLEOTIDE SEQUENCE [LARGE SCALE GENOMIC DNA]</scope>
    <source>
        <strain evidence="3">AL3</strain>
        <tissue evidence="3">Liver</tissue>
    </source>
</reference>
<gene>
    <name evidence="3" type="ORF">AB6A40_005502</name>
</gene>
<dbReference type="Pfam" id="PF01121">
    <property type="entry name" value="CoaE"/>
    <property type="match status" value="1"/>
</dbReference>
<dbReference type="PANTHER" id="PTHR10695">
    <property type="entry name" value="DEPHOSPHO-COA KINASE-RELATED"/>
    <property type="match status" value="1"/>
</dbReference>
<accession>A0ABD6EP71</accession>
<sequence>MQARRKVNSILHPEIRKRIFLLILRNLFEGKHYVVLDIPLLFEVGCDKFMQKIVVIDCSEKEQLRRLQLRDGIDENTARERINAQMPMSIKRGRATHLVNNDGDRERTIAQITNGISVLSLNVS</sequence>
<keyword evidence="1" id="KW-0547">Nucleotide-binding</keyword>
<dbReference type="Proteomes" id="UP001608902">
    <property type="component" value="Unassembled WGS sequence"/>
</dbReference>
<organism evidence="3 4">
    <name type="scientific">Gnathostoma spinigerum</name>
    <dbReference type="NCBI Taxonomy" id="75299"/>
    <lineage>
        <taxon>Eukaryota</taxon>
        <taxon>Metazoa</taxon>
        <taxon>Ecdysozoa</taxon>
        <taxon>Nematoda</taxon>
        <taxon>Chromadorea</taxon>
        <taxon>Rhabditida</taxon>
        <taxon>Spirurina</taxon>
        <taxon>Gnathostomatomorpha</taxon>
        <taxon>Gnathostomatoidea</taxon>
        <taxon>Gnathostomatidae</taxon>
        <taxon>Gnathostoma</taxon>
    </lineage>
</organism>
<proteinExistence type="predicted"/>
<dbReference type="PANTHER" id="PTHR10695:SF46">
    <property type="entry name" value="BIFUNCTIONAL COENZYME A SYNTHASE-RELATED"/>
    <property type="match status" value="1"/>
</dbReference>
<dbReference type="AlphaFoldDB" id="A0ABD6EP71"/>
<dbReference type="Gene3D" id="3.40.50.300">
    <property type="entry name" value="P-loop containing nucleotide triphosphate hydrolases"/>
    <property type="match status" value="1"/>
</dbReference>
<evidence type="ECO:0000313" key="4">
    <source>
        <dbReference type="Proteomes" id="UP001608902"/>
    </source>
</evidence>
<dbReference type="InterPro" id="IPR001977">
    <property type="entry name" value="Depp_CoAkinase"/>
</dbReference>
<comment type="caution">
    <text evidence="3">The sequence shown here is derived from an EMBL/GenBank/DDBJ whole genome shotgun (WGS) entry which is preliminary data.</text>
</comment>